<feature type="compositionally biased region" description="Polar residues" evidence="1">
    <location>
        <begin position="462"/>
        <end position="471"/>
    </location>
</feature>
<keyword evidence="4" id="KW-1185">Reference proteome</keyword>
<feature type="compositionally biased region" description="Low complexity" evidence="1">
    <location>
        <begin position="372"/>
        <end position="397"/>
    </location>
</feature>
<feature type="region of interest" description="Disordered" evidence="1">
    <location>
        <begin position="133"/>
        <end position="158"/>
    </location>
</feature>
<feature type="compositionally biased region" description="Basic and acidic residues" evidence="1">
    <location>
        <begin position="147"/>
        <end position="158"/>
    </location>
</feature>
<feature type="compositionally biased region" description="Pro residues" evidence="1">
    <location>
        <begin position="56"/>
        <end position="71"/>
    </location>
</feature>
<feature type="transmembrane region" description="Helical" evidence="2">
    <location>
        <begin position="101"/>
        <end position="123"/>
    </location>
</feature>
<name>A0A8S0W8V3_CYCAE</name>
<keyword evidence="2" id="KW-0472">Membrane</keyword>
<gene>
    <name evidence="3" type="ORF">AAE3_LOCUS9208</name>
</gene>
<dbReference type="EMBL" id="CACVBS010000057">
    <property type="protein sequence ID" value="CAA7267128.1"/>
    <property type="molecule type" value="Genomic_DNA"/>
</dbReference>
<evidence type="ECO:0000256" key="1">
    <source>
        <dbReference type="SAM" id="MobiDB-lite"/>
    </source>
</evidence>
<reference evidence="3 4" key="1">
    <citation type="submission" date="2020-01" db="EMBL/GenBank/DDBJ databases">
        <authorList>
            <person name="Gupta K D."/>
        </authorList>
    </citation>
    <scope>NUCLEOTIDE SEQUENCE [LARGE SCALE GENOMIC DNA]</scope>
</reference>
<keyword evidence="2" id="KW-1133">Transmembrane helix</keyword>
<dbReference type="AlphaFoldDB" id="A0A8S0W8V3"/>
<evidence type="ECO:0000313" key="3">
    <source>
        <dbReference type="EMBL" id="CAA7267128.1"/>
    </source>
</evidence>
<feature type="region of interest" description="Disordered" evidence="1">
    <location>
        <begin position="56"/>
        <end position="82"/>
    </location>
</feature>
<feature type="region of interest" description="Disordered" evidence="1">
    <location>
        <begin position="502"/>
        <end position="536"/>
    </location>
</feature>
<sequence length="536" mass="57322">MVAHVRPAHLAKRQDPVDVPTAVGITNGGITVGTDGAATATDALAFDTAAGTGTLSPPPFALTTTAPPPAPTSSSSSSSTSAAPSTIAAASTAKPIAMSTVIGTCIGAFIGASGLIALGLFVYRRYSRTLKQRANTRGPLAHSRNLHGNDGRRKSRLEQWNKLEDAEGDGDKWEGMYHDGGGNNNKQTTATKEIDQVAPMEKLTMFKKTPSVRTAYTTTVEDSAAFTFPQAFAPFDTNLAKTLTTEKPAAMPEPRPFLGRVDANPVISWDSQDQQGSSYLSVRSRMSSGGAMSPTLHMAIPTPPPTVSQPHRWESAEVVNFSEGQAAEVVNYPNQKSNNPFADSDEDDNRRSAHNPFFNAKDYTPRHRRSTSRSSSTRSRSNSRSRSQSQTRSRSNSVTTLTPAVKSAKAKGKERMRYSQMSTAGTITPGDVSVSTNSSTAGAPDPFDDMHGQLPRPPFLTHTATSSTSSMDKGERERALQSLIAVLDVPEEEVRDRLRIASMQPSIISQASSLGGEDVTKEFPLPPGQNRGFARP</sequence>
<keyword evidence="2" id="KW-0812">Transmembrane</keyword>
<feature type="compositionally biased region" description="Polar residues" evidence="1">
    <location>
        <begin position="503"/>
        <end position="513"/>
    </location>
</feature>
<organism evidence="3 4">
    <name type="scientific">Cyclocybe aegerita</name>
    <name type="common">Black poplar mushroom</name>
    <name type="synonym">Agrocybe aegerita</name>
    <dbReference type="NCBI Taxonomy" id="1973307"/>
    <lineage>
        <taxon>Eukaryota</taxon>
        <taxon>Fungi</taxon>
        <taxon>Dikarya</taxon>
        <taxon>Basidiomycota</taxon>
        <taxon>Agaricomycotina</taxon>
        <taxon>Agaricomycetes</taxon>
        <taxon>Agaricomycetidae</taxon>
        <taxon>Agaricales</taxon>
        <taxon>Agaricineae</taxon>
        <taxon>Bolbitiaceae</taxon>
        <taxon>Cyclocybe</taxon>
    </lineage>
</organism>
<comment type="caution">
    <text evidence="3">The sequence shown here is derived from an EMBL/GenBank/DDBJ whole genome shotgun (WGS) entry which is preliminary data.</text>
</comment>
<proteinExistence type="predicted"/>
<feature type="compositionally biased region" description="Low complexity" evidence="1">
    <location>
        <begin position="72"/>
        <end position="82"/>
    </location>
</feature>
<dbReference type="Proteomes" id="UP000467700">
    <property type="component" value="Unassembled WGS sequence"/>
</dbReference>
<evidence type="ECO:0000256" key="2">
    <source>
        <dbReference type="SAM" id="Phobius"/>
    </source>
</evidence>
<evidence type="ECO:0000313" key="4">
    <source>
        <dbReference type="Proteomes" id="UP000467700"/>
    </source>
</evidence>
<feature type="compositionally biased region" description="Polar residues" evidence="1">
    <location>
        <begin position="332"/>
        <end position="341"/>
    </location>
</feature>
<protein>
    <submittedName>
        <fullName evidence="3">Uncharacterized protein</fullName>
    </submittedName>
</protein>
<feature type="region of interest" description="Disordered" evidence="1">
    <location>
        <begin position="329"/>
        <end position="476"/>
    </location>
</feature>
<accession>A0A8S0W8V3</accession>
<dbReference type="OrthoDB" id="2670057at2759"/>